<dbReference type="EMBL" id="CALNXI010000645">
    <property type="protein sequence ID" value="CAH3030637.1"/>
    <property type="molecule type" value="Genomic_DNA"/>
</dbReference>
<accession>A0ABN8MLK9</accession>
<protein>
    <recommendedName>
        <fullName evidence="5">DUF3456 domain-containing protein</fullName>
    </recommendedName>
</protein>
<comment type="similarity">
    <text evidence="1">Belongs to the canopy family.</text>
</comment>
<comment type="caution">
    <text evidence="6">The sequence shown here is derived from an EMBL/GenBank/DDBJ whole genome shotgun (WGS) entry which is preliminary data.</text>
</comment>
<dbReference type="PANTHER" id="PTHR15382:SF8">
    <property type="entry name" value="CANOPY B"/>
    <property type="match status" value="1"/>
</dbReference>
<feature type="signal peptide" evidence="4">
    <location>
        <begin position="1"/>
        <end position="21"/>
    </location>
</feature>
<dbReference type="PANTHER" id="PTHR15382">
    <property type="entry name" value="CTG4A-RELATED"/>
    <property type="match status" value="1"/>
</dbReference>
<keyword evidence="2 4" id="KW-0732">Signal</keyword>
<feature type="region of interest" description="Disordered" evidence="3">
    <location>
        <begin position="44"/>
        <end position="98"/>
    </location>
</feature>
<sequence>MHRLIYGIAFLIVLLVNDVICSELMVDDEFVVIDGIRVKKDSIRNETSDGNRKYGKRDKKAEKSESDDEDQDEEDEDDDDEEDDEEEIDISQEEDLESTKHLPTKCHVCRLLAVEVENKLTTIGKVRKTQENDGRPIYYKEKIVILKVTEDFCDSMKKYNIKAKHPFRYKRGAKSYYRKHIEEVTKESKIQKWMFATPEEDIDDPTGEIRRLRKQCHDMLVETQELLIHWFMKAQSRDLTKWLCAKRVLRDDNQDCLQVEMPKSNRVRALRPKKPKTEAKSVSHEEL</sequence>
<dbReference type="Proteomes" id="UP001159427">
    <property type="component" value="Unassembled WGS sequence"/>
</dbReference>
<evidence type="ECO:0000256" key="1">
    <source>
        <dbReference type="ARBA" id="ARBA00007285"/>
    </source>
</evidence>
<evidence type="ECO:0000256" key="2">
    <source>
        <dbReference type="ARBA" id="ARBA00022729"/>
    </source>
</evidence>
<feature type="chain" id="PRO_5045037330" description="DUF3456 domain-containing protein" evidence="4">
    <location>
        <begin position="22"/>
        <end position="287"/>
    </location>
</feature>
<evidence type="ECO:0000313" key="6">
    <source>
        <dbReference type="EMBL" id="CAH3030637.1"/>
    </source>
</evidence>
<feature type="compositionally biased region" description="Basic and acidic residues" evidence="3">
    <location>
        <begin position="275"/>
        <end position="287"/>
    </location>
</feature>
<organism evidence="6 7">
    <name type="scientific">Porites evermanni</name>
    <dbReference type="NCBI Taxonomy" id="104178"/>
    <lineage>
        <taxon>Eukaryota</taxon>
        <taxon>Metazoa</taxon>
        <taxon>Cnidaria</taxon>
        <taxon>Anthozoa</taxon>
        <taxon>Hexacorallia</taxon>
        <taxon>Scleractinia</taxon>
        <taxon>Fungiina</taxon>
        <taxon>Poritidae</taxon>
        <taxon>Porites</taxon>
    </lineage>
</organism>
<gene>
    <name evidence="6" type="ORF">PEVE_00038282</name>
</gene>
<name>A0ABN8MLK9_9CNID</name>
<feature type="compositionally biased region" description="Acidic residues" evidence="3">
    <location>
        <begin position="65"/>
        <end position="96"/>
    </location>
</feature>
<dbReference type="InterPro" id="IPR021852">
    <property type="entry name" value="DUF3456"/>
</dbReference>
<feature type="domain" description="DUF3456" evidence="5">
    <location>
        <begin position="105"/>
        <end position="253"/>
    </location>
</feature>
<dbReference type="Pfam" id="PF11938">
    <property type="entry name" value="DUF3456"/>
    <property type="match status" value="1"/>
</dbReference>
<evidence type="ECO:0000259" key="5">
    <source>
        <dbReference type="Pfam" id="PF11938"/>
    </source>
</evidence>
<reference evidence="6 7" key="1">
    <citation type="submission" date="2022-05" db="EMBL/GenBank/DDBJ databases">
        <authorList>
            <consortium name="Genoscope - CEA"/>
            <person name="William W."/>
        </authorList>
    </citation>
    <scope>NUCLEOTIDE SEQUENCE [LARGE SCALE GENOMIC DNA]</scope>
</reference>
<proteinExistence type="inferred from homology"/>
<evidence type="ECO:0000256" key="3">
    <source>
        <dbReference type="SAM" id="MobiDB-lite"/>
    </source>
</evidence>
<keyword evidence="7" id="KW-1185">Reference proteome</keyword>
<evidence type="ECO:0000256" key="4">
    <source>
        <dbReference type="SAM" id="SignalP"/>
    </source>
</evidence>
<feature type="region of interest" description="Disordered" evidence="3">
    <location>
        <begin position="268"/>
        <end position="287"/>
    </location>
</feature>
<evidence type="ECO:0000313" key="7">
    <source>
        <dbReference type="Proteomes" id="UP001159427"/>
    </source>
</evidence>